<organism evidence="2 3">
    <name type="scientific">Puccinia striiformis</name>
    <dbReference type="NCBI Taxonomy" id="27350"/>
    <lineage>
        <taxon>Eukaryota</taxon>
        <taxon>Fungi</taxon>
        <taxon>Dikarya</taxon>
        <taxon>Basidiomycota</taxon>
        <taxon>Pucciniomycotina</taxon>
        <taxon>Pucciniomycetes</taxon>
        <taxon>Pucciniales</taxon>
        <taxon>Pucciniaceae</taxon>
        <taxon>Puccinia</taxon>
    </lineage>
</organism>
<dbReference type="EMBL" id="PKSL01000185">
    <property type="protein sequence ID" value="POW00127.1"/>
    <property type="molecule type" value="Genomic_DNA"/>
</dbReference>
<keyword evidence="3" id="KW-1185">Reference proteome</keyword>
<gene>
    <name evidence="2" type="ORF">PSTT_13323</name>
</gene>
<feature type="compositionally biased region" description="Basic and acidic residues" evidence="1">
    <location>
        <begin position="7"/>
        <end position="21"/>
    </location>
</feature>
<evidence type="ECO:0000313" key="3">
    <source>
        <dbReference type="Proteomes" id="UP000239156"/>
    </source>
</evidence>
<sequence>MNWDMQEISKKPEARSNKRDCNITMRSGKGEEDGDAEEEGDGDMLGWVRLSQLFNEACPWGWGCRLELKLARSPIPVAGCDTWQCRVCETQLVAAEDTCRAVAARLAGSHRASHTRLPVAPQGHPETPTFLADSHPYSFGAHHTPTNSNTWGLTLGSQAHFNLQPSGLSFEAARYCLSALCASSTQPSG</sequence>
<dbReference type="Proteomes" id="UP000239156">
    <property type="component" value="Unassembled WGS sequence"/>
</dbReference>
<evidence type="ECO:0000256" key="1">
    <source>
        <dbReference type="SAM" id="MobiDB-lite"/>
    </source>
</evidence>
<protein>
    <submittedName>
        <fullName evidence="2">Uncharacterized protein</fullName>
    </submittedName>
</protein>
<accession>A0A2S4US79</accession>
<name>A0A2S4US79_9BASI</name>
<dbReference type="AlphaFoldDB" id="A0A2S4US79"/>
<evidence type="ECO:0000313" key="2">
    <source>
        <dbReference type="EMBL" id="POW00127.1"/>
    </source>
</evidence>
<proteinExistence type="predicted"/>
<reference evidence="2" key="1">
    <citation type="submission" date="2017-12" db="EMBL/GenBank/DDBJ databases">
        <title>Gene loss provides genomic basis for host adaptation in cereal stripe rust fungi.</title>
        <authorList>
            <person name="Xia C."/>
        </authorList>
    </citation>
    <scope>NUCLEOTIDE SEQUENCE [LARGE SCALE GENOMIC DNA]</scope>
    <source>
        <strain evidence="2">93-210</strain>
    </source>
</reference>
<feature type="region of interest" description="Disordered" evidence="1">
    <location>
        <begin position="1"/>
        <end position="40"/>
    </location>
</feature>
<comment type="caution">
    <text evidence="2">The sequence shown here is derived from an EMBL/GenBank/DDBJ whole genome shotgun (WGS) entry which is preliminary data.</text>
</comment>
<dbReference type="VEuPathDB" id="FungiDB:PSTT_13323"/>